<dbReference type="Pfam" id="PF13385">
    <property type="entry name" value="Laminin_G_3"/>
    <property type="match status" value="1"/>
</dbReference>
<feature type="domain" description="LamG-like jellyroll fold" evidence="3">
    <location>
        <begin position="153"/>
        <end position="302"/>
    </location>
</feature>
<sequence length="353" mass="39262">PVNMAKLEKLFIGFGIRYWPSPAGGGLSHWVHFDDIRVYPPYCVPEEGPKADLSGNCIVDFADIEIMADDWLEADVNLGEVKEPCDANLVGWWMFDEGSDGTAYDSSDYGNDGTIEVIDVNVWWVADRNDGNALEFDGGRVRVPDHQDLRPMHQVSACAWIYCSEGQDSSARVVVKGADNKEAYVIEVSNDDELKFSVRDGNDYDAGDDKYEQYGAQSDDDALDRDEWIHVAGTYDGNSVKCYINGEVAATNNDANAIAYFGGWLCQDTNDLAIGNRSDDDDKEFTGTIDDVRVYNCGLSLEEVRYIATDTTGFLALESIADLYKEDLGKGVINLKDFAELAKDWLEKQLWPP</sequence>
<gene>
    <name evidence="4" type="ORF">S06H3_12132</name>
</gene>
<dbReference type="SUPFAM" id="SSF49899">
    <property type="entry name" value="Concanavalin A-like lectins/glucanases"/>
    <property type="match status" value="1"/>
</dbReference>
<evidence type="ECO:0000256" key="1">
    <source>
        <dbReference type="ARBA" id="ARBA00022729"/>
    </source>
</evidence>
<dbReference type="AlphaFoldDB" id="X1MH91"/>
<proteinExistence type="predicted"/>
<keyword evidence="1" id="KW-0732">Signal</keyword>
<feature type="non-terminal residue" evidence="4">
    <location>
        <position position="1"/>
    </location>
</feature>
<accession>X1MH91</accession>
<dbReference type="EMBL" id="BARV01005956">
    <property type="protein sequence ID" value="GAI05739.1"/>
    <property type="molecule type" value="Genomic_DNA"/>
</dbReference>
<comment type="caution">
    <text evidence="4">The sequence shown here is derived from an EMBL/GenBank/DDBJ whole genome shotgun (WGS) entry which is preliminary data.</text>
</comment>
<keyword evidence="2" id="KW-1015">Disulfide bond</keyword>
<evidence type="ECO:0000259" key="3">
    <source>
        <dbReference type="SMART" id="SM00560"/>
    </source>
</evidence>
<dbReference type="SMART" id="SM00560">
    <property type="entry name" value="LamGL"/>
    <property type="match status" value="1"/>
</dbReference>
<dbReference type="InterPro" id="IPR013320">
    <property type="entry name" value="ConA-like_dom_sf"/>
</dbReference>
<organism evidence="4">
    <name type="scientific">marine sediment metagenome</name>
    <dbReference type="NCBI Taxonomy" id="412755"/>
    <lineage>
        <taxon>unclassified sequences</taxon>
        <taxon>metagenomes</taxon>
        <taxon>ecological metagenomes</taxon>
    </lineage>
</organism>
<evidence type="ECO:0000313" key="4">
    <source>
        <dbReference type="EMBL" id="GAI05739.1"/>
    </source>
</evidence>
<protein>
    <recommendedName>
        <fullName evidence="3">LamG-like jellyroll fold domain-containing protein</fullName>
    </recommendedName>
</protein>
<dbReference type="Gene3D" id="2.60.120.200">
    <property type="match status" value="1"/>
</dbReference>
<reference evidence="4" key="1">
    <citation type="journal article" date="2014" name="Front. Microbiol.">
        <title>High frequency of phylogenetically diverse reductive dehalogenase-homologous genes in deep subseafloor sedimentary metagenomes.</title>
        <authorList>
            <person name="Kawai M."/>
            <person name="Futagami T."/>
            <person name="Toyoda A."/>
            <person name="Takaki Y."/>
            <person name="Nishi S."/>
            <person name="Hori S."/>
            <person name="Arai W."/>
            <person name="Tsubouchi T."/>
            <person name="Morono Y."/>
            <person name="Uchiyama I."/>
            <person name="Ito T."/>
            <person name="Fujiyama A."/>
            <person name="Inagaki F."/>
            <person name="Takami H."/>
        </authorList>
    </citation>
    <scope>NUCLEOTIDE SEQUENCE</scope>
    <source>
        <strain evidence="4">Expedition CK06-06</strain>
    </source>
</reference>
<name>X1MH91_9ZZZZ</name>
<dbReference type="InterPro" id="IPR006558">
    <property type="entry name" value="LamG-like"/>
</dbReference>
<evidence type="ECO:0000256" key="2">
    <source>
        <dbReference type="ARBA" id="ARBA00023157"/>
    </source>
</evidence>